<accession>A0A1A9ZNE7</accession>
<keyword evidence="2" id="KW-1185">Reference proteome</keyword>
<reference evidence="2" key="1">
    <citation type="submission" date="2014-03" db="EMBL/GenBank/DDBJ databases">
        <authorList>
            <person name="Aksoy S."/>
            <person name="Warren W."/>
            <person name="Wilson R.K."/>
        </authorList>
    </citation>
    <scope>NUCLEOTIDE SEQUENCE [LARGE SCALE GENOMIC DNA]</scope>
    <source>
        <strain evidence="2">IAEA</strain>
    </source>
</reference>
<reference evidence="1" key="2">
    <citation type="submission" date="2020-05" db="UniProtKB">
        <authorList>
            <consortium name="EnsemblMetazoa"/>
        </authorList>
    </citation>
    <scope>IDENTIFICATION</scope>
    <source>
        <strain evidence="1">IAEA</strain>
    </source>
</reference>
<evidence type="ECO:0000313" key="2">
    <source>
        <dbReference type="Proteomes" id="UP000092445"/>
    </source>
</evidence>
<protein>
    <submittedName>
        <fullName evidence="1">Uncharacterized protein</fullName>
    </submittedName>
</protein>
<organism evidence="1 2">
    <name type="scientific">Glossina pallidipes</name>
    <name type="common">Tsetse fly</name>
    <dbReference type="NCBI Taxonomy" id="7398"/>
    <lineage>
        <taxon>Eukaryota</taxon>
        <taxon>Metazoa</taxon>
        <taxon>Ecdysozoa</taxon>
        <taxon>Arthropoda</taxon>
        <taxon>Hexapoda</taxon>
        <taxon>Insecta</taxon>
        <taxon>Pterygota</taxon>
        <taxon>Neoptera</taxon>
        <taxon>Endopterygota</taxon>
        <taxon>Diptera</taxon>
        <taxon>Brachycera</taxon>
        <taxon>Muscomorpha</taxon>
        <taxon>Hippoboscoidea</taxon>
        <taxon>Glossinidae</taxon>
        <taxon>Glossina</taxon>
    </lineage>
</organism>
<evidence type="ECO:0000313" key="1">
    <source>
        <dbReference type="EnsemblMetazoa" id="GPAI020052-PA"/>
    </source>
</evidence>
<dbReference type="VEuPathDB" id="VectorBase:GPAI020052"/>
<sequence length="103" mass="12024">MRYLSVLLFTKRLEFDAKMHGSSRFFLNNPNSPVNNQNSIVNNLNSSVNNGSGRQRGPRLNFVIKLRELIVLAACVRQFNFVTYRYGHPYLIGHYDRIYEEVL</sequence>
<dbReference type="AlphaFoldDB" id="A0A1A9ZNE7"/>
<name>A0A1A9ZNE7_GLOPL</name>
<dbReference type="EnsemblMetazoa" id="GPAI020052-RA">
    <property type="protein sequence ID" value="GPAI020052-PA"/>
    <property type="gene ID" value="GPAI020052"/>
</dbReference>
<dbReference type="Proteomes" id="UP000092445">
    <property type="component" value="Unassembled WGS sequence"/>
</dbReference>
<proteinExistence type="predicted"/>